<evidence type="ECO:0000313" key="1">
    <source>
        <dbReference type="EMBL" id="MDR5591660.1"/>
    </source>
</evidence>
<sequence length="227" mass="27395">MENENHIGTIDNSYKYLQKEEFQRHFADLNIELLRGGHIQDDNYYLFDLLRKFTSELNHYYTSLYNLELSKETKDNITFYYLDFIGESKGKLSPTARNKELSENQTIVGIMLLSMYYDRYFEKPKNIVFEDIKREITDGEHSSLYKTLLFKEERDSYSESEWGRVIKMLKSTIRDFEKMGWVKRFNSENSGEIAFTIKESIYRFQKLYENEIANFETFVNDYRKQKE</sequence>
<dbReference type="RefSeq" id="WP_309562518.1">
    <property type="nucleotide sequence ID" value="NZ_JAVJIU010000004.1"/>
</dbReference>
<comment type="caution">
    <text evidence="1">The sequence shown here is derived from an EMBL/GenBank/DDBJ whole genome shotgun (WGS) entry which is preliminary data.</text>
</comment>
<dbReference type="Gene3D" id="1.10.10.2250">
    <property type="match status" value="1"/>
</dbReference>
<dbReference type="Proteomes" id="UP001257234">
    <property type="component" value="Unassembled WGS sequence"/>
</dbReference>
<gene>
    <name evidence="1" type="ORF">RE431_13515</name>
</gene>
<organism evidence="1 2">
    <name type="scientific">Christiangramia sediminicola</name>
    <dbReference type="NCBI Taxonomy" id="3073267"/>
    <lineage>
        <taxon>Bacteria</taxon>
        <taxon>Pseudomonadati</taxon>
        <taxon>Bacteroidota</taxon>
        <taxon>Flavobacteriia</taxon>
        <taxon>Flavobacteriales</taxon>
        <taxon>Flavobacteriaceae</taxon>
        <taxon>Christiangramia</taxon>
    </lineage>
</organism>
<dbReference type="Pfam" id="PF21980">
    <property type="entry name" value="MksE"/>
    <property type="match status" value="1"/>
</dbReference>
<dbReference type="EMBL" id="JAVJIU010000004">
    <property type="protein sequence ID" value="MDR5591660.1"/>
    <property type="molecule type" value="Genomic_DNA"/>
</dbReference>
<keyword evidence="2" id="KW-1185">Reference proteome</keyword>
<dbReference type="InterPro" id="IPR053841">
    <property type="entry name" value="MksE"/>
</dbReference>
<dbReference type="InterPro" id="IPR042038">
    <property type="entry name" value="MukE_N"/>
</dbReference>
<reference evidence="2" key="1">
    <citation type="submission" date="2023-07" db="EMBL/GenBank/DDBJ databases">
        <title>Christiangramia sp. SM2212., a novel bacterium of the family Flavobacteriaceae isolated from the sea sediment.</title>
        <authorList>
            <person name="Wang J."/>
            <person name="Zhang X."/>
        </authorList>
    </citation>
    <scope>NUCLEOTIDE SEQUENCE [LARGE SCALE GENOMIC DNA]</scope>
    <source>
        <strain evidence="2">SM2212</strain>
    </source>
</reference>
<evidence type="ECO:0000313" key="2">
    <source>
        <dbReference type="Proteomes" id="UP001257234"/>
    </source>
</evidence>
<name>A0ABU1ETD2_9FLAO</name>
<accession>A0ABU1ETD2</accession>
<protein>
    <submittedName>
        <fullName evidence="1">Chromosome partition protein MukE</fullName>
    </submittedName>
</protein>
<proteinExistence type="predicted"/>